<evidence type="ECO:0000256" key="15">
    <source>
        <dbReference type="SAM" id="Phobius"/>
    </source>
</evidence>
<dbReference type="RefSeq" id="WP_251833244.1">
    <property type="nucleotide sequence ID" value="NZ_JACSPS010000002.1"/>
</dbReference>
<dbReference type="CDD" id="cd14265">
    <property type="entry name" value="UDPK_IM_like"/>
    <property type="match status" value="1"/>
</dbReference>
<keyword evidence="13" id="KW-0594">Phospholipid biosynthesis</keyword>
<evidence type="ECO:0000256" key="10">
    <source>
        <dbReference type="ARBA" id="ARBA00022989"/>
    </source>
</evidence>
<keyword evidence="9" id="KW-0067">ATP-binding</keyword>
<dbReference type="Proteomes" id="UP000626242">
    <property type="component" value="Unassembled WGS sequence"/>
</dbReference>
<evidence type="ECO:0000256" key="14">
    <source>
        <dbReference type="ARBA" id="ARBA00023264"/>
    </source>
</evidence>
<evidence type="ECO:0000313" key="16">
    <source>
        <dbReference type="EMBL" id="MBD8018046.1"/>
    </source>
</evidence>
<evidence type="ECO:0000256" key="7">
    <source>
        <dbReference type="ARBA" id="ARBA00022741"/>
    </source>
</evidence>
<evidence type="ECO:0000256" key="8">
    <source>
        <dbReference type="ARBA" id="ARBA00022777"/>
    </source>
</evidence>
<feature type="transmembrane region" description="Helical" evidence="15">
    <location>
        <begin position="92"/>
        <end position="112"/>
    </location>
</feature>
<keyword evidence="14" id="KW-1208">Phospholipid metabolism</keyword>
<keyword evidence="12 15" id="KW-0472">Membrane</keyword>
<dbReference type="EMBL" id="JACSPS010000002">
    <property type="protein sequence ID" value="MBD8018046.1"/>
    <property type="molecule type" value="Genomic_DNA"/>
</dbReference>
<keyword evidence="10 15" id="KW-1133">Transmembrane helix</keyword>
<evidence type="ECO:0000256" key="6">
    <source>
        <dbReference type="ARBA" id="ARBA00022692"/>
    </source>
</evidence>
<dbReference type="InterPro" id="IPR036945">
    <property type="entry name" value="DAGK_sf"/>
</dbReference>
<comment type="caution">
    <text evidence="16">The sequence shown here is derived from an EMBL/GenBank/DDBJ whole genome shotgun (WGS) entry which is preliminary data.</text>
</comment>
<comment type="similarity">
    <text evidence="2">Belongs to the bacterial diacylglycerol kinase family.</text>
</comment>
<comment type="subcellular location">
    <subcellularLocation>
        <location evidence="1">Cell membrane</location>
        <topology evidence="1">Multi-pass membrane protein</topology>
    </subcellularLocation>
</comment>
<dbReference type="InterPro" id="IPR000829">
    <property type="entry name" value="DAGK"/>
</dbReference>
<feature type="transmembrane region" description="Helical" evidence="15">
    <location>
        <begin position="29"/>
        <end position="46"/>
    </location>
</feature>
<evidence type="ECO:0000256" key="9">
    <source>
        <dbReference type="ARBA" id="ARBA00022840"/>
    </source>
</evidence>
<evidence type="ECO:0000256" key="3">
    <source>
        <dbReference type="ARBA" id="ARBA00022475"/>
    </source>
</evidence>
<organism evidence="16 17">
    <name type="scientific">Kaistella pullorum</name>
    <dbReference type="NCBI Taxonomy" id="2763074"/>
    <lineage>
        <taxon>Bacteria</taxon>
        <taxon>Pseudomonadati</taxon>
        <taxon>Bacteroidota</taxon>
        <taxon>Flavobacteriia</taxon>
        <taxon>Flavobacteriales</taxon>
        <taxon>Weeksellaceae</taxon>
        <taxon>Chryseobacterium group</taxon>
        <taxon>Kaistella</taxon>
    </lineage>
</organism>
<dbReference type="InterPro" id="IPR033717">
    <property type="entry name" value="UDPK"/>
</dbReference>
<evidence type="ECO:0000256" key="11">
    <source>
        <dbReference type="ARBA" id="ARBA00023098"/>
    </source>
</evidence>
<reference evidence="16 17" key="1">
    <citation type="submission" date="2020-08" db="EMBL/GenBank/DDBJ databases">
        <title>A Genomic Blueprint of the Chicken Gut Microbiome.</title>
        <authorList>
            <person name="Gilroy R."/>
            <person name="Ravi A."/>
            <person name="Getino M."/>
            <person name="Pursley I."/>
            <person name="Horton D.L."/>
            <person name="Alikhan N.-F."/>
            <person name="Baker D."/>
            <person name="Gharbi K."/>
            <person name="Hall N."/>
            <person name="Watson M."/>
            <person name="Adriaenssens E.M."/>
            <person name="Foster-Nyarko E."/>
            <person name="Jarju S."/>
            <person name="Secka A."/>
            <person name="Antonio M."/>
            <person name="Oren A."/>
            <person name="Chaudhuri R."/>
            <person name="La Ragione R.M."/>
            <person name="Hildebrand F."/>
            <person name="Pallen M.J."/>
        </authorList>
    </citation>
    <scope>NUCLEOTIDE SEQUENCE [LARGE SCALE GENOMIC DNA]</scope>
    <source>
        <strain evidence="16 17">Sa1CVA4</strain>
    </source>
</reference>
<keyword evidence="7" id="KW-0547">Nucleotide-binding</keyword>
<feature type="transmembrane region" description="Helical" evidence="15">
    <location>
        <begin position="52"/>
        <end position="71"/>
    </location>
</feature>
<evidence type="ECO:0000256" key="13">
    <source>
        <dbReference type="ARBA" id="ARBA00023209"/>
    </source>
</evidence>
<proteinExistence type="inferred from homology"/>
<keyword evidence="11" id="KW-0443">Lipid metabolism</keyword>
<evidence type="ECO:0000256" key="12">
    <source>
        <dbReference type="ARBA" id="ARBA00023136"/>
    </source>
</evidence>
<keyword evidence="8 16" id="KW-0418">Kinase</keyword>
<keyword evidence="4" id="KW-0444">Lipid biosynthesis</keyword>
<dbReference type="PANTHER" id="PTHR34299:SF1">
    <property type="entry name" value="DIACYLGLYCEROL KINASE"/>
    <property type="match status" value="1"/>
</dbReference>
<evidence type="ECO:0000256" key="4">
    <source>
        <dbReference type="ARBA" id="ARBA00022516"/>
    </source>
</evidence>
<evidence type="ECO:0000313" key="17">
    <source>
        <dbReference type="Proteomes" id="UP000626242"/>
    </source>
</evidence>
<dbReference type="GO" id="GO:0016301">
    <property type="term" value="F:kinase activity"/>
    <property type="evidence" value="ECO:0007669"/>
    <property type="project" value="UniProtKB-KW"/>
</dbReference>
<dbReference type="Gene3D" id="1.10.287.3610">
    <property type="match status" value="1"/>
</dbReference>
<keyword evidence="5" id="KW-0808">Transferase</keyword>
<keyword evidence="3" id="KW-1003">Cell membrane</keyword>
<sequence>MRKPPFYKSVLNSLRGLVWMLKNERNFQLELLALIINIILILILQVTAAEAALIIMLCATVLCAEILNTAIEKICDIVKPDYDVRIGIIKDISAGAVLLLAMGAVVVGILIYPKYVL</sequence>
<evidence type="ECO:0000256" key="1">
    <source>
        <dbReference type="ARBA" id="ARBA00004651"/>
    </source>
</evidence>
<keyword evidence="6 15" id="KW-0812">Transmembrane</keyword>
<accession>A0ABR8WLV4</accession>
<keyword evidence="17" id="KW-1185">Reference proteome</keyword>
<dbReference type="PANTHER" id="PTHR34299">
    <property type="entry name" value="DIACYLGLYCEROL KINASE"/>
    <property type="match status" value="1"/>
</dbReference>
<protein>
    <submittedName>
        <fullName evidence="16">Diacylglycerol kinase family protein</fullName>
    </submittedName>
</protein>
<dbReference type="Pfam" id="PF01219">
    <property type="entry name" value="DAGK_prokar"/>
    <property type="match status" value="1"/>
</dbReference>
<name>A0ABR8WLV4_9FLAO</name>
<evidence type="ECO:0000256" key="2">
    <source>
        <dbReference type="ARBA" id="ARBA00005967"/>
    </source>
</evidence>
<evidence type="ECO:0000256" key="5">
    <source>
        <dbReference type="ARBA" id="ARBA00022679"/>
    </source>
</evidence>
<gene>
    <name evidence="16" type="ORF">H9628_06150</name>
</gene>